<evidence type="ECO:0000313" key="7">
    <source>
        <dbReference type="EMBL" id="GMH83583.1"/>
    </source>
</evidence>
<dbReference type="Proteomes" id="UP001162640">
    <property type="component" value="Unassembled WGS sequence"/>
</dbReference>
<keyword evidence="3 6" id="KW-0812">Transmembrane</keyword>
<feature type="transmembrane region" description="Helical" evidence="6">
    <location>
        <begin position="47"/>
        <end position="70"/>
    </location>
</feature>
<feature type="transmembrane region" description="Helical" evidence="6">
    <location>
        <begin position="151"/>
        <end position="173"/>
    </location>
</feature>
<evidence type="ECO:0008006" key="9">
    <source>
        <dbReference type="Google" id="ProtNLM"/>
    </source>
</evidence>
<feature type="transmembrane region" description="Helical" evidence="6">
    <location>
        <begin position="293"/>
        <end position="317"/>
    </location>
</feature>
<evidence type="ECO:0000256" key="6">
    <source>
        <dbReference type="SAM" id="Phobius"/>
    </source>
</evidence>
<evidence type="ECO:0000256" key="1">
    <source>
        <dbReference type="ARBA" id="ARBA00004141"/>
    </source>
</evidence>
<comment type="caution">
    <text evidence="7">The sequence shown here is derived from an EMBL/GenBank/DDBJ whole genome shotgun (WGS) entry which is preliminary data.</text>
</comment>
<evidence type="ECO:0000313" key="8">
    <source>
        <dbReference type="Proteomes" id="UP001162640"/>
    </source>
</evidence>
<dbReference type="Pfam" id="PF09815">
    <property type="entry name" value="XK-related"/>
    <property type="match status" value="1"/>
</dbReference>
<gene>
    <name evidence="7" type="ORF">TL16_g09647</name>
</gene>
<proteinExistence type="inferred from homology"/>
<dbReference type="EMBL" id="BLQM01000330">
    <property type="protein sequence ID" value="GMH83583.1"/>
    <property type="molecule type" value="Genomic_DNA"/>
</dbReference>
<dbReference type="AlphaFoldDB" id="A0A9W7ELJ5"/>
<organism evidence="7 8">
    <name type="scientific">Triparma laevis f. inornata</name>
    <dbReference type="NCBI Taxonomy" id="1714386"/>
    <lineage>
        <taxon>Eukaryota</taxon>
        <taxon>Sar</taxon>
        <taxon>Stramenopiles</taxon>
        <taxon>Ochrophyta</taxon>
        <taxon>Bolidophyceae</taxon>
        <taxon>Parmales</taxon>
        <taxon>Triparmaceae</taxon>
        <taxon>Triparma</taxon>
    </lineage>
</organism>
<evidence type="ECO:0000256" key="3">
    <source>
        <dbReference type="ARBA" id="ARBA00022692"/>
    </source>
</evidence>
<protein>
    <recommendedName>
        <fullName evidence="9">XK-related protein</fullName>
    </recommendedName>
</protein>
<keyword evidence="5 6" id="KW-0472">Membrane</keyword>
<name>A0A9W7ELJ5_9STRA</name>
<comment type="subcellular location">
    <subcellularLocation>
        <location evidence="1">Membrane</location>
        <topology evidence="1">Multi-pass membrane protein</topology>
    </subcellularLocation>
</comment>
<evidence type="ECO:0000256" key="5">
    <source>
        <dbReference type="ARBA" id="ARBA00023136"/>
    </source>
</evidence>
<comment type="similarity">
    <text evidence="2">Belongs to the XK family.</text>
</comment>
<feature type="transmembrane region" description="Helical" evidence="6">
    <location>
        <begin position="194"/>
        <end position="214"/>
    </location>
</feature>
<feature type="transmembrane region" description="Helical" evidence="6">
    <location>
        <begin position="251"/>
        <end position="273"/>
    </location>
</feature>
<sequence>MSLSVQFARENRIVSRVQLYGTALLCMFDMVTDILMVVKYIESKQYGFAKATLICISLNLFLQLLTNYFLNARKPIKTQIVEQLIVLSLVKQGVVAFRADTSTKQINIEEEILDAESELTITRIVEMVTEAVLGTVIQVAAIMTLKYDSTLVISLVSSIMCAAFLSAVISYEYDTSKENRRDKANFYGYVPDVLIKKLTVFTSLFSLSMFNLAVRSLTFVLVSAKGMSVVIGILVVEFILYFAVKIATRDFWYWVPADGVVSYLCATIVPTLIKLVSDWTAVVHFRCPTEVGGTYFLFNLFLTIAFGIISVVTYEAVETNETDETNEINGTIPSRDSIVIIMLVNCLGLVIKGFRFGWRK</sequence>
<evidence type="ECO:0000256" key="4">
    <source>
        <dbReference type="ARBA" id="ARBA00022989"/>
    </source>
</evidence>
<feature type="transmembrane region" description="Helical" evidence="6">
    <location>
        <begin position="20"/>
        <end position="41"/>
    </location>
</feature>
<accession>A0A9W7ELJ5</accession>
<feature type="transmembrane region" description="Helical" evidence="6">
    <location>
        <begin position="338"/>
        <end position="358"/>
    </location>
</feature>
<feature type="transmembrane region" description="Helical" evidence="6">
    <location>
        <begin position="226"/>
        <end position="244"/>
    </location>
</feature>
<keyword evidence="4 6" id="KW-1133">Transmembrane helix</keyword>
<reference evidence="8" key="1">
    <citation type="journal article" date="2023" name="Commun. Biol.">
        <title>Genome analysis of Parmales, the sister group of diatoms, reveals the evolutionary specialization of diatoms from phago-mixotrophs to photoautotrophs.</title>
        <authorList>
            <person name="Ban H."/>
            <person name="Sato S."/>
            <person name="Yoshikawa S."/>
            <person name="Yamada K."/>
            <person name="Nakamura Y."/>
            <person name="Ichinomiya M."/>
            <person name="Sato N."/>
            <person name="Blanc-Mathieu R."/>
            <person name="Endo H."/>
            <person name="Kuwata A."/>
            <person name="Ogata H."/>
        </authorList>
    </citation>
    <scope>NUCLEOTIDE SEQUENCE [LARGE SCALE GENOMIC DNA]</scope>
</reference>
<dbReference type="GO" id="GO:0005886">
    <property type="term" value="C:plasma membrane"/>
    <property type="evidence" value="ECO:0007669"/>
    <property type="project" value="UniProtKB-ARBA"/>
</dbReference>
<dbReference type="InterPro" id="IPR018629">
    <property type="entry name" value="XK-rel"/>
</dbReference>
<evidence type="ECO:0000256" key="2">
    <source>
        <dbReference type="ARBA" id="ARBA00008789"/>
    </source>
</evidence>